<dbReference type="SUPFAM" id="SSF56281">
    <property type="entry name" value="Metallo-hydrolase/oxidoreductase"/>
    <property type="match status" value="1"/>
</dbReference>
<evidence type="ECO:0000313" key="6">
    <source>
        <dbReference type="EMBL" id="MCC3145357.1"/>
    </source>
</evidence>
<evidence type="ECO:0000313" key="7">
    <source>
        <dbReference type="Proteomes" id="UP001199296"/>
    </source>
</evidence>
<dbReference type="InterPro" id="IPR051453">
    <property type="entry name" value="MBL_Glyoxalase_II"/>
</dbReference>
<keyword evidence="7" id="KW-1185">Reference proteome</keyword>
<dbReference type="SMART" id="SM00849">
    <property type="entry name" value="Lactamase_B"/>
    <property type="match status" value="1"/>
</dbReference>
<dbReference type="AlphaFoldDB" id="A0AAW4X0M5"/>
<keyword evidence="3" id="KW-0378">Hydrolase</keyword>
<dbReference type="GO" id="GO:0046872">
    <property type="term" value="F:metal ion binding"/>
    <property type="evidence" value="ECO:0007669"/>
    <property type="project" value="UniProtKB-KW"/>
</dbReference>
<dbReference type="RefSeq" id="WP_229346027.1">
    <property type="nucleotide sequence ID" value="NZ_JAJFAT010000011.1"/>
</dbReference>
<gene>
    <name evidence="6" type="ORF">LJ207_08480</name>
</gene>
<dbReference type="EMBL" id="JAJFAT010000011">
    <property type="protein sequence ID" value="MCC3145357.1"/>
    <property type="molecule type" value="Genomic_DNA"/>
</dbReference>
<name>A0AAW4X0M5_9FIRM</name>
<dbReference type="InterPro" id="IPR036866">
    <property type="entry name" value="RibonucZ/Hydroxyglut_hydro"/>
</dbReference>
<evidence type="ECO:0000256" key="2">
    <source>
        <dbReference type="ARBA" id="ARBA00022723"/>
    </source>
</evidence>
<evidence type="ECO:0000256" key="1">
    <source>
        <dbReference type="ARBA" id="ARBA00001947"/>
    </source>
</evidence>
<evidence type="ECO:0000256" key="3">
    <source>
        <dbReference type="ARBA" id="ARBA00022801"/>
    </source>
</evidence>
<feature type="domain" description="Metallo-beta-lactamase" evidence="5">
    <location>
        <begin position="12"/>
        <end position="190"/>
    </location>
</feature>
<reference evidence="6 7" key="1">
    <citation type="submission" date="2021-10" db="EMBL/GenBank/DDBJ databases">
        <authorList>
            <person name="Grouzdev D.S."/>
            <person name="Pantiukh K.S."/>
            <person name="Krutkina M.S."/>
        </authorList>
    </citation>
    <scope>NUCLEOTIDE SEQUENCE [LARGE SCALE GENOMIC DNA]</scope>
    <source>
        <strain evidence="6 7">Z-7514</strain>
    </source>
</reference>
<comment type="cofactor">
    <cofactor evidence="1">
        <name>Zn(2+)</name>
        <dbReference type="ChEBI" id="CHEBI:29105"/>
    </cofactor>
</comment>
<dbReference type="CDD" id="cd06262">
    <property type="entry name" value="metallo-hydrolase-like_MBL-fold"/>
    <property type="match status" value="1"/>
</dbReference>
<protein>
    <submittedName>
        <fullName evidence="6">MBL fold metallo-hydrolase</fullName>
    </submittedName>
</protein>
<evidence type="ECO:0000259" key="5">
    <source>
        <dbReference type="SMART" id="SM00849"/>
    </source>
</evidence>
<organism evidence="6 7">
    <name type="scientific">Halanaerobium polyolivorans</name>
    <dbReference type="NCBI Taxonomy" id="2886943"/>
    <lineage>
        <taxon>Bacteria</taxon>
        <taxon>Bacillati</taxon>
        <taxon>Bacillota</taxon>
        <taxon>Clostridia</taxon>
        <taxon>Halanaerobiales</taxon>
        <taxon>Halanaerobiaceae</taxon>
        <taxon>Halanaerobium</taxon>
    </lineage>
</organism>
<accession>A0AAW4X0M5</accession>
<dbReference type="Pfam" id="PF00753">
    <property type="entry name" value="Lactamase_B"/>
    <property type="match status" value="1"/>
</dbReference>
<dbReference type="InterPro" id="IPR001279">
    <property type="entry name" value="Metallo-B-lactamas"/>
</dbReference>
<dbReference type="GO" id="GO:0016787">
    <property type="term" value="F:hydrolase activity"/>
    <property type="evidence" value="ECO:0007669"/>
    <property type="project" value="UniProtKB-KW"/>
</dbReference>
<dbReference type="Proteomes" id="UP001199296">
    <property type="component" value="Unassembled WGS sequence"/>
</dbReference>
<dbReference type="PANTHER" id="PTHR46233">
    <property type="entry name" value="HYDROXYACYLGLUTATHIONE HYDROLASE GLOC"/>
    <property type="match status" value="1"/>
</dbReference>
<dbReference type="Gene3D" id="3.60.15.10">
    <property type="entry name" value="Ribonuclease Z/Hydroxyacylglutathione hydrolase-like"/>
    <property type="match status" value="1"/>
</dbReference>
<dbReference type="PANTHER" id="PTHR46233:SF3">
    <property type="entry name" value="HYDROXYACYLGLUTATHIONE HYDROLASE GLOC"/>
    <property type="match status" value="1"/>
</dbReference>
<keyword evidence="4" id="KW-0862">Zinc</keyword>
<comment type="caution">
    <text evidence="6">The sequence shown here is derived from an EMBL/GenBank/DDBJ whole genome shotgun (WGS) entry which is preliminary data.</text>
</comment>
<proteinExistence type="predicted"/>
<evidence type="ECO:0000256" key="4">
    <source>
        <dbReference type="ARBA" id="ARBA00022833"/>
    </source>
</evidence>
<keyword evidence="2" id="KW-0479">Metal-binding</keyword>
<sequence>MKIKHFSVGQFLTRCYIISENGSALIIDPGGDGEKLYQYLADNQLNLKIIINTHAHFDHIGANEFLKKKTGAELYIHQNEADKLLSADKNLSKFFTSDGITSPSADKFLEDGAIINFESLEFEVIHTPGHSSGGIALYLAQEDIIFVGDTIFSNGIGRTDIEDSDFEVLKKTIENKVLTLPEQTEFCPGHGARGNIKDFKEDVWPKML</sequence>